<dbReference type="PRINTS" id="PR00724">
    <property type="entry name" value="CRBOXYPTASEC"/>
</dbReference>
<sequence>VPHGICDQVNSEAGYYPVGENKEYFYWFFESRADPLNDPVVLWLNGGPGCSSEIGLFYENGPCRLKSNNKSTKVNPFSWNNKASIIYVDQPTGAGFSIGLHPLYKRQILNINKKANGRIDESNELDVKNYMLSFLKDFFEKKSHLIKNDFFLAGESYAGHYLPNIARAILDSNSVQNTKINLKGIAIGNGLTDPLVQYKSYCEYSLNNGYREEYYEVMNSTWPNCIFEQQKCVMSHYKDNLQCLNVYNIKEKCYQPPLCYDFSGVENFLGSPLIREALGVGNASWESCNNHVSYNFRGDFMRNYAGVVESLLEENIRVLIYAGDLDYICNWIGNKEWTEKLMWRYAMRYRISPLEPWSGDGGAIKGEIKRAENLIFLRIYEAGHMVPMDQPETALLMFNQFMENTLDYN</sequence>
<name>A0AA38LZX1_9CUCU</name>
<keyword evidence="6" id="KW-0325">Glycoprotein</keyword>
<dbReference type="InterPro" id="IPR029058">
    <property type="entry name" value="AB_hydrolase_fold"/>
</dbReference>
<dbReference type="GO" id="GO:0004185">
    <property type="term" value="F:serine-type carboxypeptidase activity"/>
    <property type="evidence" value="ECO:0007669"/>
    <property type="project" value="UniProtKB-UniRule"/>
</dbReference>
<evidence type="ECO:0000256" key="3">
    <source>
        <dbReference type="ARBA" id="ARBA00022670"/>
    </source>
</evidence>
<comment type="caution">
    <text evidence="8">The sequence shown here is derived from an EMBL/GenBank/DDBJ whole genome shotgun (WGS) entry which is preliminary data.</text>
</comment>
<protein>
    <recommendedName>
        <fullName evidence="7">Carboxypeptidase</fullName>
        <ecNumber evidence="7">3.4.16.-</ecNumber>
    </recommendedName>
</protein>
<feature type="non-terminal residue" evidence="8">
    <location>
        <position position="1"/>
    </location>
</feature>
<proteinExistence type="inferred from homology"/>
<reference evidence="8" key="1">
    <citation type="journal article" date="2023" name="G3 (Bethesda)">
        <title>Whole genome assemblies of Zophobas morio and Tenebrio molitor.</title>
        <authorList>
            <person name="Kaur S."/>
            <person name="Stinson S.A."/>
            <person name="diCenzo G.C."/>
        </authorList>
    </citation>
    <scope>NUCLEOTIDE SEQUENCE</scope>
    <source>
        <strain evidence="8">QUZm001</strain>
    </source>
</reference>
<evidence type="ECO:0000313" key="9">
    <source>
        <dbReference type="Proteomes" id="UP001168821"/>
    </source>
</evidence>
<dbReference type="EMBL" id="JALNTZ010003744">
    <property type="protein sequence ID" value="KAJ3616076.1"/>
    <property type="molecule type" value="Genomic_DNA"/>
</dbReference>
<keyword evidence="3 7" id="KW-0645">Protease</keyword>
<dbReference type="AlphaFoldDB" id="A0AA38LZX1"/>
<dbReference type="Pfam" id="PF00450">
    <property type="entry name" value="Peptidase_S10"/>
    <property type="match status" value="1"/>
</dbReference>
<accession>A0AA38LZX1</accession>
<dbReference type="SUPFAM" id="SSF53474">
    <property type="entry name" value="alpha/beta-Hydrolases"/>
    <property type="match status" value="1"/>
</dbReference>
<dbReference type="InterPro" id="IPR018202">
    <property type="entry name" value="Ser_caboxypep_ser_AS"/>
</dbReference>
<dbReference type="InterPro" id="IPR001563">
    <property type="entry name" value="Peptidase_S10"/>
</dbReference>
<dbReference type="Gene3D" id="3.40.50.1820">
    <property type="entry name" value="alpha/beta hydrolase"/>
    <property type="match status" value="1"/>
</dbReference>
<evidence type="ECO:0000256" key="1">
    <source>
        <dbReference type="ARBA" id="ARBA00009431"/>
    </source>
</evidence>
<dbReference type="Proteomes" id="UP001168821">
    <property type="component" value="Unassembled WGS sequence"/>
</dbReference>
<keyword evidence="2 7" id="KW-0121">Carboxypeptidase</keyword>
<dbReference type="PANTHER" id="PTHR11802:SF113">
    <property type="entry name" value="SERINE CARBOXYPEPTIDASE CTSA-4.1"/>
    <property type="match status" value="1"/>
</dbReference>
<evidence type="ECO:0000313" key="8">
    <source>
        <dbReference type="EMBL" id="KAJ3616076.1"/>
    </source>
</evidence>
<organism evidence="8 9">
    <name type="scientific">Zophobas morio</name>
    <dbReference type="NCBI Taxonomy" id="2755281"/>
    <lineage>
        <taxon>Eukaryota</taxon>
        <taxon>Metazoa</taxon>
        <taxon>Ecdysozoa</taxon>
        <taxon>Arthropoda</taxon>
        <taxon>Hexapoda</taxon>
        <taxon>Insecta</taxon>
        <taxon>Pterygota</taxon>
        <taxon>Neoptera</taxon>
        <taxon>Endopterygota</taxon>
        <taxon>Coleoptera</taxon>
        <taxon>Polyphaga</taxon>
        <taxon>Cucujiformia</taxon>
        <taxon>Tenebrionidae</taxon>
        <taxon>Zophobas</taxon>
    </lineage>
</organism>
<dbReference type="EC" id="3.4.16.-" evidence="7"/>
<dbReference type="GO" id="GO:0006508">
    <property type="term" value="P:proteolysis"/>
    <property type="evidence" value="ECO:0007669"/>
    <property type="project" value="UniProtKB-KW"/>
</dbReference>
<evidence type="ECO:0000256" key="5">
    <source>
        <dbReference type="ARBA" id="ARBA00022801"/>
    </source>
</evidence>
<evidence type="ECO:0000256" key="7">
    <source>
        <dbReference type="RuleBase" id="RU361156"/>
    </source>
</evidence>
<evidence type="ECO:0000256" key="6">
    <source>
        <dbReference type="ARBA" id="ARBA00023180"/>
    </source>
</evidence>
<keyword evidence="9" id="KW-1185">Reference proteome</keyword>
<evidence type="ECO:0000256" key="4">
    <source>
        <dbReference type="ARBA" id="ARBA00022729"/>
    </source>
</evidence>
<keyword evidence="4" id="KW-0732">Signal</keyword>
<comment type="similarity">
    <text evidence="1 7">Belongs to the peptidase S10 family.</text>
</comment>
<evidence type="ECO:0000256" key="2">
    <source>
        <dbReference type="ARBA" id="ARBA00022645"/>
    </source>
</evidence>
<dbReference type="PANTHER" id="PTHR11802">
    <property type="entry name" value="SERINE PROTEASE FAMILY S10 SERINE CARBOXYPEPTIDASE"/>
    <property type="match status" value="1"/>
</dbReference>
<gene>
    <name evidence="8" type="ORF">Zmor_012077</name>
</gene>
<keyword evidence="5 7" id="KW-0378">Hydrolase</keyword>
<dbReference type="PROSITE" id="PS00131">
    <property type="entry name" value="CARBOXYPEPT_SER_SER"/>
    <property type="match status" value="1"/>
</dbReference>